<dbReference type="PROSITE" id="PS50893">
    <property type="entry name" value="ABC_TRANSPORTER_2"/>
    <property type="match status" value="1"/>
</dbReference>
<comment type="caution">
    <text evidence="16">The sequence shown here is derived from an EMBL/GenBank/DDBJ whole genome shotgun (WGS) entry which is preliminary data.</text>
</comment>
<dbReference type="PROSITE" id="PS00211">
    <property type="entry name" value="ABC_TRANSPORTER_1"/>
    <property type="match status" value="1"/>
</dbReference>
<proteinExistence type="inferred from homology"/>
<keyword evidence="8" id="KW-0997">Cell inner membrane</keyword>
<evidence type="ECO:0000256" key="4">
    <source>
        <dbReference type="ARBA" id="ARBA00017803"/>
    </source>
</evidence>
<name>A0A9D1CF93_AQUAO</name>
<dbReference type="Proteomes" id="UP000606463">
    <property type="component" value="Unassembled WGS sequence"/>
</dbReference>
<evidence type="ECO:0000256" key="10">
    <source>
        <dbReference type="ARBA" id="ARBA00022840"/>
    </source>
</evidence>
<evidence type="ECO:0000256" key="14">
    <source>
        <dbReference type="ARBA" id="ARBA00026081"/>
    </source>
</evidence>
<feature type="domain" description="ABC transporter" evidence="15">
    <location>
        <begin position="2"/>
        <end position="237"/>
    </location>
</feature>
<evidence type="ECO:0000256" key="1">
    <source>
        <dbReference type="ARBA" id="ARBA00004496"/>
    </source>
</evidence>
<dbReference type="PANTHER" id="PTHR45772:SF10">
    <property type="entry name" value="LIPOPOLYSACCHARIDE EXPORT SYSTEM ATP-BINDING PROTEIN LPTB"/>
    <property type="match status" value="1"/>
</dbReference>
<evidence type="ECO:0000256" key="7">
    <source>
        <dbReference type="ARBA" id="ARBA00022490"/>
    </source>
</evidence>
<dbReference type="GO" id="GO:0043190">
    <property type="term" value="C:ATP-binding cassette (ABC) transporter complex"/>
    <property type="evidence" value="ECO:0007669"/>
    <property type="project" value="InterPro"/>
</dbReference>
<dbReference type="InterPro" id="IPR030921">
    <property type="entry name" value="LPS_export_LptB"/>
</dbReference>
<evidence type="ECO:0000313" key="16">
    <source>
        <dbReference type="EMBL" id="HIP98186.1"/>
    </source>
</evidence>
<evidence type="ECO:0000256" key="11">
    <source>
        <dbReference type="ARBA" id="ARBA00022967"/>
    </source>
</evidence>
<evidence type="ECO:0000256" key="6">
    <source>
        <dbReference type="ARBA" id="ARBA00022475"/>
    </source>
</evidence>
<dbReference type="SUPFAM" id="SSF52540">
    <property type="entry name" value="P-loop containing nucleoside triphosphate hydrolases"/>
    <property type="match status" value="1"/>
</dbReference>
<sequence length="241" mass="27664">MLEAKNLRKFIKGKEILKGISLKVERGQTVGLLGANGAGKTTTFRCLIGFEKPDEGKIFLNGEDITDLPPYKRAEKGLAFLPQEHSLFYDLTVFENIFMFAELLYGREKAEELTEELLRDFHLYQLKDRKAGVLSGGEKRRLEIARIFLKTPQYLLLDEPFAGVDPLHVEEISQLIKRIQTYAFNHPIGIIITDHKAEKVFKLADWIYVLDEGRLLAEGPPQEVAQHPDVRNRYLGKDFKY</sequence>
<gene>
    <name evidence="16" type="primary">lptB</name>
    <name evidence="16" type="ORF">EYH37_02310</name>
</gene>
<accession>A0A9D1CF93</accession>
<dbReference type="GO" id="GO:0005524">
    <property type="term" value="F:ATP binding"/>
    <property type="evidence" value="ECO:0007669"/>
    <property type="project" value="UniProtKB-KW"/>
</dbReference>
<dbReference type="EMBL" id="DQVE01000022">
    <property type="protein sequence ID" value="HIP98186.1"/>
    <property type="molecule type" value="Genomic_DNA"/>
</dbReference>
<dbReference type="Pfam" id="PF00005">
    <property type="entry name" value="ABC_tran"/>
    <property type="match status" value="1"/>
</dbReference>
<comment type="subcellular location">
    <subcellularLocation>
        <location evidence="2">Cell inner membrane</location>
        <topology evidence="2">Peripheral membrane protein</topology>
        <orientation evidence="2">Cytoplasmic side</orientation>
    </subcellularLocation>
    <subcellularLocation>
        <location evidence="1">Cytoplasm</location>
    </subcellularLocation>
</comment>
<dbReference type="GO" id="GO:0055085">
    <property type="term" value="P:transmembrane transport"/>
    <property type="evidence" value="ECO:0007669"/>
    <property type="project" value="InterPro"/>
</dbReference>
<evidence type="ECO:0000256" key="13">
    <source>
        <dbReference type="ARBA" id="ARBA00024818"/>
    </source>
</evidence>
<evidence type="ECO:0000313" key="17">
    <source>
        <dbReference type="Proteomes" id="UP000606463"/>
    </source>
</evidence>
<comment type="similarity">
    <text evidence="3">Belongs to the ABC transporter superfamily. Outer membrane lipopolysaccharide export (TC 1.B.42) family.</text>
</comment>
<dbReference type="NCBIfam" id="TIGR04406">
    <property type="entry name" value="LPS_export_lptB"/>
    <property type="match status" value="1"/>
</dbReference>
<dbReference type="InterPro" id="IPR051120">
    <property type="entry name" value="ABC_AA/LPS_Transport"/>
</dbReference>
<dbReference type="AlphaFoldDB" id="A0A9D1CF93"/>
<dbReference type="PANTHER" id="PTHR45772">
    <property type="entry name" value="CONSERVED COMPONENT OF ABC TRANSPORTER FOR NATURAL AMINO ACIDS-RELATED"/>
    <property type="match status" value="1"/>
</dbReference>
<keyword evidence="5" id="KW-0813">Transport</keyword>
<comment type="function">
    <text evidence="13">Part of the ABC transporter complex LptBFG involved in the translocation of lipopolysaccharide (LPS) from the inner membrane to the outer membrane. Probably responsible for energy coupling to the transport system.</text>
</comment>
<dbReference type="InterPro" id="IPR032823">
    <property type="entry name" value="BCA_ABC_TP_C"/>
</dbReference>
<keyword evidence="6" id="KW-1003">Cell membrane</keyword>
<evidence type="ECO:0000259" key="15">
    <source>
        <dbReference type="PROSITE" id="PS50893"/>
    </source>
</evidence>
<keyword evidence="9" id="KW-0547">Nucleotide-binding</keyword>
<evidence type="ECO:0000256" key="5">
    <source>
        <dbReference type="ARBA" id="ARBA00022448"/>
    </source>
</evidence>
<reference evidence="16" key="1">
    <citation type="journal article" date="2020" name="ISME J.">
        <title>Gammaproteobacteria mediating utilization of methyl-, sulfur- and petroleum organic compounds in deep ocean hydrothermal plumes.</title>
        <authorList>
            <person name="Zhou Z."/>
            <person name="Liu Y."/>
            <person name="Pan J."/>
            <person name="Cron B.R."/>
            <person name="Toner B.M."/>
            <person name="Anantharaman K."/>
            <person name="Breier J.A."/>
            <person name="Dick G.J."/>
            <person name="Li M."/>
        </authorList>
    </citation>
    <scope>NUCLEOTIDE SEQUENCE</scope>
    <source>
        <strain evidence="16">SZUA-1501</strain>
    </source>
</reference>
<organism evidence="16 17">
    <name type="scientific">Aquifex aeolicus</name>
    <dbReference type="NCBI Taxonomy" id="63363"/>
    <lineage>
        <taxon>Bacteria</taxon>
        <taxon>Pseudomonadati</taxon>
        <taxon>Aquificota</taxon>
        <taxon>Aquificia</taxon>
        <taxon>Aquificales</taxon>
        <taxon>Aquificaceae</taxon>
        <taxon>Aquifex</taxon>
    </lineage>
</organism>
<keyword evidence="7" id="KW-0963">Cytoplasm</keyword>
<evidence type="ECO:0000256" key="8">
    <source>
        <dbReference type="ARBA" id="ARBA00022519"/>
    </source>
</evidence>
<dbReference type="GO" id="GO:0016887">
    <property type="term" value="F:ATP hydrolysis activity"/>
    <property type="evidence" value="ECO:0007669"/>
    <property type="project" value="InterPro"/>
</dbReference>
<evidence type="ECO:0000256" key="2">
    <source>
        <dbReference type="ARBA" id="ARBA00004515"/>
    </source>
</evidence>
<dbReference type="GO" id="GO:0005737">
    <property type="term" value="C:cytoplasm"/>
    <property type="evidence" value="ECO:0007669"/>
    <property type="project" value="UniProtKB-SubCell"/>
</dbReference>
<evidence type="ECO:0000256" key="9">
    <source>
        <dbReference type="ARBA" id="ARBA00022741"/>
    </source>
</evidence>
<dbReference type="InterPro" id="IPR027417">
    <property type="entry name" value="P-loop_NTPase"/>
</dbReference>
<dbReference type="InterPro" id="IPR017871">
    <property type="entry name" value="ABC_transporter-like_CS"/>
</dbReference>
<dbReference type="InterPro" id="IPR003439">
    <property type="entry name" value="ABC_transporter-like_ATP-bd"/>
</dbReference>
<keyword evidence="10 16" id="KW-0067">ATP-binding</keyword>
<dbReference type="Gene3D" id="3.40.50.300">
    <property type="entry name" value="P-loop containing nucleotide triphosphate hydrolases"/>
    <property type="match status" value="1"/>
</dbReference>
<keyword evidence="12" id="KW-0472">Membrane</keyword>
<dbReference type="SMART" id="SM00382">
    <property type="entry name" value="AAA"/>
    <property type="match status" value="1"/>
</dbReference>
<evidence type="ECO:0000256" key="12">
    <source>
        <dbReference type="ARBA" id="ARBA00023136"/>
    </source>
</evidence>
<evidence type="ECO:0000256" key="3">
    <source>
        <dbReference type="ARBA" id="ARBA00010865"/>
    </source>
</evidence>
<comment type="subunit">
    <text evidence="14">Component of the lipopolysaccharide transport and assembly complex. The LptBFG transporter is composed of two ATP-binding proteins (LptB) and two transmembrane proteins (LptF and LptG).</text>
</comment>
<dbReference type="InterPro" id="IPR003593">
    <property type="entry name" value="AAA+_ATPase"/>
</dbReference>
<keyword evidence="11" id="KW-1278">Translocase</keyword>
<dbReference type="Pfam" id="PF12399">
    <property type="entry name" value="BCA_ABC_TP_C"/>
    <property type="match status" value="1"/>
</dbReference>
<protein>
    <recommendedName>
        <fullName evidence="4">Lipopolysaccharide export system ATP-binding protein LptB</fullName>
    </recommendedName>
</protein>